<dbReference type="AlphaFoldDB" id="A0A285N242"/>
<comment type="similarity">
    <text evidence="4 15">Belongs to the purine/pyrimidine phosphoribosyltransferase family.</text>
</comment>
<comment type="pathway">
    <text evidence="3 15">Purine metabolism; IMP biosynthesis via salvage pathway; IMP from hypoxanthine: step 1/1.</text>
</comment>
<dbReference type="EMBL" id="OBEI01000001">
    <property type="protein sequence ID" value="SNZ03545.1"/>
    <property type="molecule type" value="Genomic_DNA"/>
</dbReference>
<dbReference type="EC" id="2.4.2.8" evidence="5 15"/>
<dbReference type="Pfam" id="PF00156">
    <property type="entry name" value="Pribosyltran"/>
    <property type="match status" value="1"/>
</dbReference>
<dbReference type="PANTHER" id="PTHR43340:SF1">
    <property type="entry name" value="HYPOXANTHINE PHOSPHORIBOSYLTRANSFERASE"/>
    <property type="match status" value="1"/>
</dbReference>
<evidence type="ECO:0000256" key="12">
    <source>
        <dbReference type="ARBA" id="ARBA00022842"/>
    </source>
</evidence>
<evidence type="ECO:0000256" key="2">
    <source>
        <dbReference type="ARBA" id="ARBA00004496"/>
    </source>
</evidence>
<protein>
    <recommendedName>
        <fullName evidence="5 15">Hypoxanthine phosphoribosyltransferase</fullName>
        <ecNumber evidence="5 15">2.4.2.8</ecNumber>
    </recommendedName>
</protein>
<dbReference type="GO" id="GO:0032263">
    <property type="term" value="P:GMP salvage"/>
    <property type="evidence" value="ECO:0007669"/>
    <property type="project" value="TreeGrafter"/>
</dbReference>
<evidence type="ECO:0000256" key="3">
    <source>
        <dbReference type="ARBA" id="ARBA00004669"/>
    </source>
</evidence>
<proteinExistence type="inferred from homology"/>
<keyword evidence="10 15" id="KW-0660">Purine salvage</keyword>
<dbReference type="CDD" id="cd06223">
    <property type="entry name" value="PRTases_typeI"/>
    <property type="match status" value="1"/>
</dbReference>
<dbReference type="GO" id="GO:0046100">
    <property type="term" value="P:hypoxanthine metabolic process"/>
    <property type="evidence" value="ECO:0007669"/>
    <property type="project" value="TreeGrafter"/>
</dbReference>
<evidence type="ECO:0000256" key="9">
    <source>
        <dbReference type="ARBA" id="ARBA00022723"/>
    </source>
</evidence>
<evidence type="ECO:0000256" key="10">
    <source>
        <dbReference type="ARBA" id="ARBA00022726"/>
    </source>
</evidence>
<name>A0A285N242_9AQUI</name>
<evidence type="ECO:0000256" key="11">
    <source>
        <dbReference type="ARBA" id="ARBA00022741"/>
    </source>
</evidence>
<dbReference type="GO" id="GO:0052657">
    <property type="term" value="F:guanine phosphoribosyltransferase activity"/>
    <property type="evidence" value="ECO:0007669"/>
    <property type="project" value="UniProtKB-ARBA"/>
</dbReference>
<evidence type="ECO:0000256" key="1">
    <source>
        <dbReference type="ARBA" id="ARBA00001946"/>
    </source>
</evidence>
<evidence type="ECO:0000259" key="16">
    <source>
        <dbReference type="Pfam" id="PF00156"/>
    </source>
</evidence>
<keyword evidence="12 15" id="KW-0460">Magnesium</keyword>
<keyword evidence="7 15" id="KW-0328">Glycosyltransferase</keyword>
<dbReference type="InterPro" id="IPR050408">
    <property type="entry name" value="HGPRT"/>
</dbReference>
<dbReference type="GO" id="GO:0000287">
    <property type="term" value="F:magnesium ion binding"/>
    <property type="evidence" value="ECO:0007669"/>
    <property type="project" value="TreeGrafter"/>
</dbReference>
<evidence type="ECO:0000256" key="13">
    <source>
        <dbReference type="ARBA" id="ARBA00048811"/>
    </source>
</evidence>
<keyword evidence="9 15" id="KW-0479">Metal-binding</keyword>
<evidence type="ECO:0000256" key="4">
    <source>
        <dbReference type="ARBA" id="ARBA00008391"/>
    </source>
</evidence>
<dbReference type="FunFam" id="3.40.50.2020:FF:000006">
    <property type="entry name" value="Hypoxanthine phosphoribosyltransferase"/>
    <property type="match status" value="1"/>
</dbReference>
<dbReference type="SUPFAM" id="SSF53271">
    <property type="entry name" value="PRTase-like"/>
    <property type="match status" value="1"/>
</dbReference>
<dbReference type="InterPro" id="IPR005904">
    <property type="entry name" value="Hxn_phspho_trans"/>
</dbReference>
<dbReference type="PANTHER" id="PTHR43340">
    <property type="entry name" value="HYPOXANTHINE-GUANINE PHOSPHORIBOSYLTRANSFERASE"/>
    <property type="match status" value="1"/>
</dbReference>
<dbReference type="NCBIfam" id="TIGR01203">
    <property type="entry name" value="HGPRTase"/>
    <property type="match status" value="1"/>
</dbReference>
<dbReference type="Gene3D" id="3.40.50.2020">
    <property type="match status" value="1"/>
</dbReference>
<evidence type="ECO:0000256" key="5">
    <source>
        <dbReference type="ARBA" id="ARBA00011895"/>
    </source>
</evidence>
<gene>
    <name evidence="17" type="ORF">SAMN06265182_0407</name>
</gene>
<evidence type="ECO:0000256" key="15">
    <source>
        <dbReference type="RuleBase" id="RU364099"/>
    </source>
</evidence>
<organism evidence="17 18">
    <name type="scientific">Persephonella hydrogeniphila</name>
    <dbReference type="NCBI Taxonomy" id="198703"/>
    <lineage>
        <taxon>Bacteria</taxon>
        <taxon>Pseudomonadati</taxon>
        <taxon>Aquificota</taxon>
        <taxon>Aquificia</taxon>
        <taxon>Aquificales</taxon>
        <taxon>Hydrogenothermaceae</taxon>
        <taxon>Persephonella</taxon>
    </lineage>
</organism>
<comment type="subcellular location">
    <subcellularLocation>
        <location evidence="2 15">Cytoplasm</location>
    </subcellularLocation>
</comment>
<evidence type="ECO:0000256" key="8">
    <source>
        <dbReference type="ARBA" id="ARBA00022679"/>
    </source>
</evidence>
<dbReference type="GO" id="GO:0005829">
    <property type="term" value="C:cytosol"/>
    <property type="evidence" value="ECO:0007669"/>
    <property type="project" value="TreeGrafter"/>
</dbReference>
<dbReference type="GO" id="GO:0004422">
    <property type="term" value="F:hypoxanthine phosphoribosyltransferase activity"/>
    <property type="evidence" value="ECO:0007669"/>
    <property type="project" value="InterPro"/>
</dbReference>
<keyword evidence="8 15" id="KW-0808">Transferase</keyword>
<dbReference type="Proteomes" id="UP000219036">
    <property type="component" value="Unassembled WGS sequence"/>
</dbReference>
<feature type="domain" description="Phosphoribosyltransferase" evidence="16">
    <location>
        <begin position="15"/>
        <end position="160"/>
    </location>
</feature>
<evidence type="ECO:0000256" key="7">
    <source>
        <dbReference type="ARBA" id="ARBA00022676"/>
    </source>
</evidence>
<dbReference type="GO" id="GO:0006178">
    <property type="term" value="P:guanine salvage"/>
    <property type="evidence" value="ECO:0007669"/>
    <property type="project" value="TreeGrafter"/>
</dbReference>
<dbReference type="GO" id="GO:0032264">
    <property type="term" value="P:IMP salvage"/>
    <property type="evidence" value="ECO:0007669"/>
    <property type="project" value="UniProtKB-UniPathway"/>
</dbReference>
<evidence type="ECO:0000256" key="14">
    <source>
        <dbReference type="ARBA" id="ARBA00049402"/>
    </source>
</evidence>
<dbReference type="InterPro" id="IPR000836">
    <property type="entry name" value="PRTase_dom"/>
</dbReference>
<dbReference type="GO" id="GO:0006166">
    <property type="term" value="P:purine ribonucleoside salvage"/>
    <property type="evidence" value="ECO:0007669"/>
    <property type="project" value="UniProtKB-KW"/>
</dbReference>
<keyword evidence="18" id="KW-1185">Reference proteome</keyword>
<accession>A0A285N242</accession>
<dbReference type="InterPro" id="IPR029057">
    <property type="entry name" value="PRTase-like"/>
</dbReference>
<comment type="catalytic activity">
    <reaction evidence="14">
        <text>IMP + diphosphate = hypoxanthine + 5-phospho-alpha-D-ribose 1-diphosphate</text>
        <dbReference type="Rhea" id="RHEA:17973"/>
        <dbReference type="ChEBI" id="CHEBI:17368"/>
        <dbReference type="ChEBI" id="CHEBI:33019"/>
        <dbReference type="ChEBI" id="CHEBI:58017"/>
        <dbReference type="ChEBI" id="CHEBI:58053"/>
        <dbReference type="EC" id="2.4.2.8"/>
    </reaction>
    <physiologicalReaction direction="right-to-left" evidence="14">
        <dbReference type="Rhea" id="RHEA:17975"/>
    </physiologicalReaction>
</comment>
<evidence type="ECO:0000313" key="17">
    <source>
        <dbReference type="EMBL" id="SNZ03545.1"/>
    </source>
</evidence>
<comment type="cofactor">
    <cofactor evidence="1 15">
        <name>Mg(2+)</name>
        <dbReference type="ChEBI" id="CHEBI:18420"/>
    </cofactor>
</comment>
<keyword evidence="11 15" id="KW-0547">Nucleotide-binding</keyword>
<reference evidence="18" key="1">
    <citation type="submission" date="2017-09" db="EMBL/GenBank/DDBJ databases">
        <authorList>
            <person name="Varghese N."/>
            <person name="Submissions S."/>
        </authorList>
    </citation>
    <scope>NUCLEOTIDE SEQUENCE [LARGE SCALE GENOMIC DNA]</scope>
    <source>
        <strain evidence="18">DSM 15103</strain>
    </source>
</reference>
<dbReference type="RefSeq" id="WP_096999594.1">
    <property type="nucleotide sequence ID" value="NZ_OBEI01000001.1"/>
</dbReference>
<evidence type="ECO:0000256" key="6">
    <source>
        <dbReference type="ARBA" id="ARBA00022490"/>
    </source>
</evidence>
<dbReference type="OrthoDB" id="9802824at2"/>
<sequence length="176" mass="20077">MEIKGRKAEILIPERKIKDKVKELGKKISKDFEGKELLVVGILKGSFIFMADLVREIKGKVYIDFMQVSSYHTEMESSGEVIFVKDLSTDIKGKNVLIVDDIIDTGRTLEALVEALKQREPEVLKTCVLLDKKERREVDFDADYVGFVIPDKFVIGYGLDWAEEGRTLKDIYAVED</sequence>
<dbReference type="UniPathway" id="UPA00591">
    <property type="reaction ID" value="UER00648"/>
</dbReference>
<comment type="catalytic activity">
    <reaction evidence="13">
        <text>GMP + diphosphate = guanine + 5-phospho-alpha-D-ribose 1-diphosphate</text>
        <dbReference type="Rhea" id="RHEA:25424"/>
        <dbReference type="ChEBI" id="CHEBI:16235"/>
        <dbReference type="ChEBI" id="CHEBI:33019"/>
        <dbReference type="ChEBI" id="CHEBI:58017"/>
        <dbReference type="ChEBI" id="CHEBI:58115"/>
        <dbReference type="EC" id="2.4.2.8"/>
    </reaction>
    <physiologicalReaction direction="right-to-left" evidence="13">
        <dbReference type="Rhea" id="RHEA:25426"/>
    </physiologicalReaction>
</comment>
<keyword evidence="6 15" id="KW-0963">Cytoplasm</keyword>
<dbReference type="GO" id="GO:0000166">
    <property type="term" value="F:nucleotide binding"/>
    <property type="evidence" value="ECO:0007669"/>
    <property type="project" value="UniProtKB-KW"/>
</dbReference>
<evidence type="ECO:0000313" key="18">
    <source>
        <dbReference type="Proteomes" id="UP000219036"/>
    </source>
</evidence>